<protein>
    <submittedName>
        <fullName evidence="8">Nad kinase</fullName>
    </submittedName>
</protein>
<evidence type="ECO:0000256" key="5">
    <source>
        <dbReference type="ARBA" id="ARBA00023027"/>
    </source>
</evidence>
<keyword evidence="7" id="KW-0812">Transmembrane</keyword>
<dbReference type="GO" id="GO:0006741">
    <property type="term" value="P:NADP+ biosynthetic process"/>
    <property type="evidence" value="ECO:0007669"/>
    <property type="project" value="InterPro"/>
</dbReference>
<accession>A0A1W5DCU5</accession>
<evidence type="ECO:0000313" key="8">
    <source>
        <dbReference type="EMBL" id="SLM41013.1"/>
    </source>
</evidence>
<feature type="transmembrane region" description="Helical" evidence="7">
    <location>
        <begin position="914"/>
        <end position="933"/>
    </location>
</feature>
<keyword evidence="5" id="KW-0520">NAD</keyword>
<dbReference type="EMBL" id="FWEW01003757">
    <property type="protein sequence ID" value="SLM41013.1"/>
    <property type="molecule type" value="Genomic_DNA"/>
</dbReference>
<dbReference type="FunFam" id="3.40.50.10330:FF:000025">
    <property type="entry name" value="NAD+ kinase Utr1"/>
    <property type="match status" value="1"/>
</dbReference>
<evidence type="ECO:0000256" key="4">
    <source>
        <dbReference type="ARBA" id="ARBA00022857"/>
    </source>
</evidence>
<feature type="compositionally biased region" description="Acidic residues" evidence="6">
    <location>
        <begin position="568"/>
        <end position="585"/>
    </location>
</feature>
<dbReference type="PANTHER" id="PTHR20275:SF0">
    <property type="entry name" value="NAD KINASE"/>
    <property type="match status" value="1"/>
</dbReference>
<dbReference type="Gene3D" id="3.40.50.10330">
    <property type="entry name" value="Probable inorganic polyphosphate/atp-NAD kinase, domain 1"/>
    <property type="match status" value="1"/>
</dbReference>
<feature type="transmembrane region" description="Helical" evidence="7">
    <location>
        <begin position="888"/>
        <end position="908"/>
    </location>
</feature>
<sequence length="1194" mass="130076">MSSSAHPPPKSRSSLIGDALLREYSVHLDPLNTNGETLTNDELDEPGSALSTASTQVAISPQDSPNSLPPSPLFPRLRVPKSFLNHRKAAYSTDSSIPQQTIMKALASRPPNNGNPTVSITASLSGLLSTSSETEQHRPPLSAALADPIGSPKATHFTSLQSPCFFHQRFDDAVNINRVLEEIAAENDGMSHSRLMQTATSVREISKQLQRRPIRRAVRTVMIVTKARDNNLVHLTRELAEWLLQTPRYHSDVGVNVYVDAKLRNSKRFDAAGLLASNPRYEQMLHYWTPDLCWTLPEKFDMVLTLGGDGTVLYTSWLFQRIVPPILSFSLGSLGFLTNFEFKSYKTHLDRIMGEQGMRVNLRMRFTCTVYRAPANLSAKGLGSKAPGKNTAIHEMVEGEQFEVLNELVIDRGPSPYVSNLELYGDNELLTVVQADGCIFSTPTGSTAYSLSAGGPLTHPSIPGILLTPICPHTLSFRPMVLSDSLLLKVCVPRTSRSTAYASFDGKGRIELRRGDCVQVEAGRYPFPTVVGEGGTGGEWFESVRRALRWNTRGAVQLGFGATRETGGEGEEEEEEEEATGEEAGLEEDWDIDADSEEVFRAASDSGFGPSEESSGNGLVEIAALTTIIGSKNAEALTLGARGAAGLPWAMLSSFGALSVVRACLAASTPEVLRETFGLRNAATDGAVGLRRDLRRGRRAVAGMVRERRELGAAVGVVVAGRQQTSSDDELNAVPQIDESTVKWMDIYALDQYTQRLVQSCPFTTPPQPLAVSLYSFDVHADEARRIRAFQDYMSIFVSAVKLIEVYILWRCGDTPLFWVTALPWLFAFLAAPVLQMFHMSRPRLGRDQVTQLDILSGSLPTPQVPGGQHRLLLGAPQNVRHHRAWRVIWAISALIGVATLISSYVLLSKEAQSTVYIWIGFQTLWLILRSAFYHLAESADNPIQQSGARPLGTLGKSPFIGQSPPTSSPPAAARIQQVLLALSRHQVLAHPRGPHCYTEDEHLPRAVSAILSRTPFAPCLPQPPNLPDGAPLDVTITAILGDTLLSSASWFLGSGPTSSELYDSCLLELVLPHGQAYLVPCARVLSGPPKGSAPKDSESSVVANFAPRGGSNDPDNITWWYWIPCAGGRWLRLRSEGAGFLGKRRGGLVEAGEVTRRLQVGDLYVSLTSVGDVEDVVKKSGEAYACLKELFGV</sequence>
<dbReference type="Pfam" id="PF20143">
    <property type="entry name" value="NAD_kinase_C"/>
    <property type="match status" value="1"/>
</dbReference>
<evidence type="ECO:0000256" key="7">
    <source>
        <dbReference type="SAM" id="Phobius"/>
    </source>
</evidence>
<dbReference type="GO" id="GO:0003951">
    <property type="term" value="F:NAD+ kinase activity"/>
    <property type="evidence" value="ECO:0007669"/>
    <property type="project" value="InterPro"/>
</dbReference>
<dbReference type="Gene3D" id="2.60.200.30">
    <property type="entry name" value="Probable inorganic polyphosphate/atp-NAD kinase, domain 2"/>
    <property type="match status" value="1"/>
</dbReference>
<evidence type="ECO:0000256" key="3">
    <source>
        <dbReference type="ARBA" id="ARBA00022777"/>
    </source>
</evidence>
<keyword evidence="7" id="KW-1133">Transmembrane helix</keyword>
<feature type="compositionally biased region" description="Polar residues" evidence="6">
    <location>
        <begin position="49"/>
        <end position="59"/>
    </location>
</feature>
<dbReference type="SUPFAM" id="SSF111331">
    <property type="entry name" value="NAD kinase/diacylglycerol kinase-like"/>
    <property type="match status" value="1"/>
</dbReference>
<evidence type="ECO:0000256" key="6">
    <source>
        <dbReference type="SAM" id="MobiDB-lite"/>
    </source>
</evidence>
<keyword evidence="3 8" id="KW-0418">Kinase</keyword>
<keyword evidence="9" id="KW-1185">Reference proteome</keyword>
<proteinExistence type="inferred from homology"/>
<name>A0A1W5DCU5_9LECA</name>
<dbReference type="FunFam" id="2.60.200.30:FF:000005">
    <property type="entry name" value="NAD+ kinase Utr1"/>
    <property type="match status" value="1"/>
</dbReference>
<evidence type="ECO:0000313" key="9">
    <source>
        <dbReference type="Proteomes" id="UP000192927"/>
    </source>
</evidence>
<dbReference type="Proteomes" id="UP000192927">
    <property type="component" value="Unassembled WGS sequence"/>
</dbReference>
<comment type="similarity">
    <text evidence="1">Belongs to the NAD kinase family.</text>
</comment>
<keyword evidence="4" id="KW-0521">NADP</keyword>
<keyword evidence="2" id="KW-0808">Transferase</keyword>
<dbReference type="InterPro" id="IPR016064">
    <property type="entry name" value="NAD/diacylglycerol_kinase_sf"/>
</dbReference>
<dbReference type="AlphaFoldDB" id="A0A1W5DCU5"/>
<dbReference type="PANTHER" id="PTHR20275">
    <property type="entry name" value="NAD KINASE"/>
    <property type="match status" value="1"/>
</dbReference>
<reference evidence="9" key="1">
    <citation type="submission" date="2017-03" db="EMBL/GenBank/DDBJ databases">
        <authorList>
            <person name="Sharma R."/>
            <person name="Thines M."/>
        </authorList>
    </citation>
    <scope>NUCLEOTIDE SEQUENCE [LARGE SCALE GENOMIC DNA]</scope>
</reference>
<dbReference type="HAMAP" id="MF_00361">
    <property type="entry name" value="NAD_kinase"/>
    <property type="match status" value="1"/>
</dbReference>
<dbReference type="Pfam" id="PF01513">
    <property type="entry name" value="NAD_kinase"/>
    <property type="match status" value="1"/>
</dbReference>
<dbReference type="GO" id="GO:0019674">
    <property type="term" value="P:NAD+ metabolic process"/>
    <property type="evidence" value="ECO:0007669"/>
    <property type="project" value="InterPro"/>
</dbReference>
<dbReference type="InterPro" id="IPR017437">
    <property type="entry name" value="ATP-NAD_kinase_PpnK-typ_C"/>
</dbReference>
<feature type="region of interest" description="Disordered" evidence="6">
    <location>
        <begin position="30"/>
        <end position="72"/>
    </location>
</feature>
<organism evidence="8 9">
    <name type="scientific">Lasallia pustulata</name>
    <dbReference type="NCBI Taxonomy" id="136370"/>
    <lineage>
        <taxon>Eukaryota</taxon>
        <taxon>Fungi</taxon>
        <taxon>Dikarya</taxon>
        <taxon>Ascomycota</taxon>
        <taxon>Pezizomycotina</taxon>
        <taxon>Lecanoromycetes</taxon>
        <taxon>OSLEUM clade</taxon>
        <taxon>Umbilicariomycetidae</taxon>
        <taxon>Umbilicariales</taxon>
        <taxon>Umbilicariaceae</taxon>
        <taxon>Lasallia</taxon>
    </lineage>
</organism>
<dbReference type="InterPro" id="IPR017438">
    <property type="entry name" value="ATP-NAD_kinase_N"/>
</dbReference>
<evidence type="ECO:0000256" key="2">
    <source>
        <dbReference type="ARBA" id="ARBA00022679"/>
    </source>
</evidence>
<evidence type="ECO:0000256" key="1">
    <source>
        <dbReference type="ARBA" id="ARBA00010995"/>
    </source>
</evidence>
<feature type="transmembrane region" description="Helical" evidence="7">
    <location>
        <begin position="793"/>
        <end position="810"/>
    </location>
</feature>
<keyword evidence="7" id="KW-0472">Membrane</keyword>
<dbReference type="InterPro" id="IPR002504">
    <property type="entry name" value="NADK"/>
</dbReference>
<feature type="transmembrane region" description="Helical" evidence="7">
    <location>
        <begin position="816"/>
        <end position="835"/>
    </location>
</feature>
<feature type="region of interest" description="Disordered" evidence="6">
    <location>
        <begin position="562"/>
        <end position="585"/>
    </location>
</feature>